<keyword evidence="6" id="KW-0975">Bacterial flagellum</keyword>
<protein>
    <recommendedName>
        <fullName evidence="4">Flagellar hook-associated protein 1</fullName>
    </recommendedName>
</protein>
<evidence type="ECO:0000259" key="9">
    <source>
        <dbReference type="Pfam" id="PF06429"/>
    </source>
</evidence>
<dbReference type="PANTHER" id="PTHR30033">
    <property type="entry name" value="FLAGELLAR HOOK-ASSOCIATED PROTEIN 1"/>
    <property type="match status" value="1"/>
</dbReference>
<dbReference type="RefSeq" id="WP_166230253.1">
    <property type="nucleotide sequence ID" value="NZ_CP049989.1"/>
</dbReference>
<dbReference type="InterPro" id="IPR053927">
    <property type="entry name" value="FlgK_helical"/>
</dbReference>
<evidence type="ECO:0000256" key="3">
    <source>
        <dbReference type="ARBA" id="ARBA00009677"/>
    </source>
</evidence>
<dbReference type="EMBL" id="CP049989">
    <property type="protein sequence ID" value="QIM54359.1"/>
    <property type="molecule type" value="Genomic_DNA"/>
</dbReference>
<dbReference type="AlphaFoldDB" id="A0A6G8IMM7"/>
<dbReference type="InterPro" id="IPR049119">
    <property type="entry name" value="FlgK_D2-like"/>
</dbReference>
<evidence type="ECO:0000259" key="11">
    <source>
        <dbReference type="Pfam" id="PF22638"/>
    </source>
</evidence>
<comment type="similarity">
    <text evidence="3">Belongs to the flagella basal body rod proteins family.</text>
</comment>
<accession>A0A6G8IMM7</accession>
<dbReference type="InterPro" id="IPR010930">
    <property type="entry name" value="Flg_bb/hook_C_dom"/>
</dbReference>
<dbReference type="Pfam" id="PF06429">
    <property type="entry name" value="Flg_bbr_C"/>
    <property type="match status" value="1"/>
</dbReference>
<dbReference type="GO" id="GO:0009424">
    <property type="term" value="C:bacterial-type flagellum hook"/>
    <property type="evidence" value="ECO:0007669"/>
    <property type="project" value="InterPro"/>
</dbReference>
<evidence type="ECO:0000256" key="1">
    <source>
        <dbReference type="ARBA" id="ARBA00004365"/>
    </source>
</evidence>
<dbReference type="Pfam" id="PF22638">
    <property type="entry name" value="FlgK_D1"/>
    <property type="match status" value="1"/>
</dbReference>
<proteinExistence type="inferred from homology"/>
<keyword evidence="13" id="KW-1185">Reference proteome</keyword>
<dbReference type="InterPro" id="IPR002371">
    <property type="entry name" value="FlgK"/>
</dbReference>
<evidence type="ECO:0000256" key="4">
    <source>
        <dbReference type="ARBA" id="ARBA00016244"/>
    </source>
</evidence>
<dbReference type="KEGG" id="hcz:G9Q37_20445"/>
<keyword evidence="12" id="KW-0282">Flagellum</keyword>
<name>A0A6G8IMM7_9BURK</name>
<dbReference type="PRINTS" id="PR01005">
    <property type="entry name" value="FLGHOOKAP1"/>
</dbReference>
<organism evidence="12 13">
    <name type="scientific">Hydrogenophaga crocea</name>
    <dbReference type="NCBI Taxonomy" id="2716225"/>
    <lineage>
        <taxon>Bacteria</taxon>
        <taxon>Pseudomonadati</taxon>
        <taxon>Pseudomonadota</taxon>
        <taxon>Betaproteobacteria</taxon>
        <taxon>Burkholderiales</taxon>
        <taxon>Comamonadaceae</taxon>
        <taxon>Hydrogenophaga</taxon>
    </lineage>
</organism>
<feature type="domain" description="Flagellar basal-body/hook protein C-terminal" evidence="9">
    <location>
        <begin position="595"/>
        <end position="633"/>
    </location>
</feature>
<keyword evidence="5" id="KW-0964">Secreted</keyword>
<evidence type="ECO:0000313" key="12">
    <source>
        <dbReference type="EMBL" id="QIM54359.1"/>
    </source>
</evidence>
<keyword evidence="12" id="KW-0966">Cell projection</keyword>
<comment type="subcellular location">
    <subcellularLocation>
        <location evidence="1">Bacterial flagellum</location>
    </subcellularLocation>
    <subcellularLocation>
        <location evidence="2">Secreted</location>
    </subcellularLocation>
</comment>
<evidence type="ECO:0000259" key="10">
    <source>
        <dbReference type="Pfam" id="PF21158"/>
    </source>
</evidence>
<dbReference type="GO" id="GO:0005576">
    <property type="term" value="C:extracellular region"/>
    <property type="evidence" value="ECO:0007669"/>
    <property type="project" value="UniProtKB-SubCell"/>
</dbReference>
<evidence type="ECO:0000313" key="13">
    <source>
        <dbReference type="Proteomes" id="UP000503162"/>
    </source>
</evidence>
<feature type="region of interest" description="Disordered" evidence="7">
    <location>
        <begin position="475"/>
        <end position="498"/>
    </location>
</feature>
<feature type="domain" description="Flagellar basal body rod protein N-terminal" evidence="8">
    <location>
        <begin position="4"/>
        <end position="33"/>
    </location>
</feature>
<dbReference type="NCBIfam" id="TIGR02492">
    <property type="entry name" value="flgK_ends"/>
    <property type="match status" value="1"/>
</dbReference>
<evidence type="ECO:0000256" key="5">
    <source>
        <dbReference type="ARBA" id="ARBA00022525"/>
    </source>
</evidence>
<dbReference type="GO" id="GO:0005198">
    <property type="term" value="F:structural molecule activity"/>
    <property type="evidence" value="ECO:0007669"/>
    <property type="project" value="InterPro"/>
</dbReference>
<gene>
    <name evidence="12" type="primary">flgK</name>
    <name evidence="12" type="ORF">G9Q37_20445</name>
</gene>
<dbReference type="PANTHER" id="PTHR30033:SF1">
    <property type="entry name" value="FLAGELLAR HOOK-ASSOCIATED PROTEIN 1"/>
    <property type="match status" value="1"/>
</dbReference>
<dbReference type="InterPro" id="IPR001444">
    <property type="entry name" value="Flag_bb_rod_N"/>
</dbReference>
<reference evidence="12 13" key="1">
    <citation type="submission" date="2020-03" db="EMBL/GenBank/DDBJ databases">
        <title>Hydrogenophaga sp. nov. isolated from cyanobacterial mat.</title>
        <authorList>
            <person name="Thorat V."/>
            <person name="Kirdat K."/>
            <person name="Tiwarekar B."/>
            <person name="Costa E.D."/>
            <person name="Yadav A."/>
        </authorList>
    </citation>
    <scope>NUCLEOTIDE SEQUENCE [LARGE SCALE GENOMIC DNA]</scope>
    <source>
        <strain evidence="12 13">BA0156</strain>
    </source>
</reference>
<feature type="domain" description="Flagellar hook-associated protein FlgK helical" evidence="11">
    <location>
        <begin position="91"/>
        <end position="324"/>
    </location>
</feature>
<evidence type="ECO:0000259" key="8">
    <source>
        <dbReference type="Pfam" id="PF00460"/>
    </source>
</evidence>
<dbReference type="SUPFAM" id="SSF64518">
    <property type="entry name" value="Phase 1 flagellin"/>
    <property type="match status" value="1"/>
</dbReference>
<evidence type="ECO:0000256" key="6">
    <source>
        <dbReference type="ARBA" id="ARBA00023143"/>
    </source>
</evidence>
<dbReference type="Pfam" id="PF21158">
    <property type="entry name" value="flgK_1st_1"/>
    <property type="match status" value="1"/>
</dbReference>
<evidence type="ECO:0000256" key="7">
    <source>
        <dbReference type="SAM" id="MobiDB-lite"/>
    </source>
</evidence>
<keyword evidence="12" id="KW-0969">Cilium</keyword>
<evidence type="ECO:0000256" key="2">
    <source>
        <dbReference type="ARBA" id="ARBA00004613"/>
    </source>
</evidence>
<dbReference type="Pfam" id="PF00460">
    <property type="entry name" value="Flg_bb_rod"/>
    <property type="match status" value="1"/>
</dbReference>
<feature type="domain" description="Flagellar hook-associated protein 1 D2-like" evidence="10">
    <location>
        <begin position="338"/>
        <end position="410"/>
    </location>
</feature>
<dbReference type="Proteomes" id="UP000503162">
    <property type="component" value="Chromosome"/>
</dbReference>
<dbReference type="GO" id="GO:0044780">
    <property type="term" value="P:bacterial-type flagellum assembly"/>
    <property type="evidence" value="ECO:0007669"/>
    <property type="project" value="InterPro"/>
</dbReference>
<feature type="compositionally biased region" description="Pro residues" evidence="7">
    <location>
        <begin position="482"/>
        <end position="492"/>
    </location>
</feature>
<sequence>MSSLNIATRALTTNMAALQVIGHNIANVNTEGYSRQTVQLQNAGYQSTGGGYFGKGVEIATVDRAYNAHLTREARITASTAAGDAARLERLEQLEALFPMGDKGLGSALNDMLNAWADLSASPSNSTARSVVISRADAFAARLRDTAGQIDLLRNSTQQQVGEHVDAINRLATELAGVNRSIIETAGGSHVPNDLFDQRDKLLADLSQYAQISVVPGEGGSANVFLGGSQPLVLGTQTGKLAVQRDPLDTSRINVMFTQGALATPLDANTLGSGALAGTLRFLNDDLSAIQNQVGRIALATSSLINQQHQLGVDLAGNMGGNFFVPTGPAQGLPAPTNASAATAAATVSNPQALIASDYELRVEATGFSVRRLSDGTTTALATLPAEIDGLSFSIGAGPAAVGDSFRIRPYEGAARNLQVAIAAPSSLAVASPVLVTPGTGNSAGMSVESLYARAPSANLTDPVTLTFNADGTFSATGLGPGNPPPDNPGPPASYNYTPGQPLQFNGWSLTLRGTPTAGDSFAIGAAPSSAIAQNAGNANGMLALRSLATFEGTALSDGYVSLFSDVGSRVQNAQFSAAFSSNVATTAEQARANVAGVNLDEEAARLLQFQQAYQASAKFLQIAQSTFDSLLQTVGR</sequence>